<feature type="compositionally biased region" description="Basic and acidic residues" evidence="8">
    <location>
        <begin position="12"/>
        <end position="25"/>
    </location>
</feature>
<evidence type="ECO:0000256" key="3">
    <source>
        <dbReference type="ARBA" id="ARBA00022622"/>
    </source>
</evidence>
<dbReference type="AlphaFoldDB" id="A0A8T0XTB3"/>
<dbReference type="InterPro" id="IPR012946">
    <property type="entry name" value="X8"/>
</dbReference>
<evidence type="ECO:0000256" key="1">
    <source>
        <dbReference type="ARBA" id="ARBA00004609"/>
    </source>
</evidence>
<dbReference type="Gene3D" id="1.20.58.1040">
    <property type="match status" value="1"/>
</dbReference>
<accession>A0A8T0XTB3</accession>
<keyword evidence="4" id="KW-0732">Signal</keyword>
<keyword evidence="3" id="KW-0336">GPI-anchor</keyword>
<comment type="subcellular location">
    <subcellularLocation>
        <location evidence="1">Cell membrane</location>
        <topology evidence="1">Lipid-anchor</topology>
        <topology evidence="1">GPI-anchor</topology>
    </subcellularLocation>
</comment>
<keyword evidence="11" id="KW-1185">Reference proteome</keyword>
<feature type="domain" description="X8" evidence="9">
    <location>
        <begin position="120"/>
        <end position="206"/>
    </location>
</feature>
<proteinExistence type="predicted"/>
<keyword evidence="5" id="KW-0472">Membrane</keyword>
<dbReference type="FunFam" id="1.20.58.1040:FF:000001">
    <property type="entry name" value="Glucan endo-1,3-beta-glucosidase 4"/>
    <property type="match status" value="1"/>
</dbReference>
<feature type="region of interest" description="Disordered" evidence="8">
    <location>
        <begin position="1"/>
        <end position="43"/>
    </location>
</feature>
<evidence type="ECO:0000259" key="9">
    <source>
        <dbReference type="SMART" id="SM00768"/>
    </source>
</evidence>
<dbReference type="GO" id="GO:0009506">
    <property type="term" value="C:plasmodesma"/>
    <property type="evidence" value="ECO:0007669"/>
    <property type="project" value="UniProtKB-ARBA"/>
</dbReference>
<keyword evidence="7" id="KW-0325">Glycoprotein</keyword>
<keyword evidence="3" id="KW-0449">Lipoprotein</keyword>
<organism evidence="10 11">
    <name type="scientific">Panicum virgatum</name>
    <name type="common">Blackwell switchgrass</name>
    <dbReference type="NCBI Taxonomy" id="38727"/>
    <lineage>
        <taxon>Eukaryota</taxon>
        <taxon>Viridiplantae</taxon>
        <taxon>Streptophyta</taxon>
        <taxon>Embryophyta</taxon>
        <taxon>Tracheophyta</taxon>
        <taxon>Spermatophyta</taxon>
        <taxon>Magnoliopsida</taxon>
        <taxon>Liliopsida</taxon>
        <taxon>Poales</taxon>
        <taxon>Poaceae</taxon>
        <taxon>PACMAD clade</taxon>
        <taxon>Panicoideae</taxon>
        <taxon>Panicodae</taxon>
        <taxon>Paniceae</taxon>
        <taxon>Panicinae</taxon>
        <taxon>Panicum</taxon>
        <taxon>Panicum sect. Hiantes</taxon>
    </lineage>
</organism>
<name>A0A8T0XTB3_PANVG</name>
<feature type="region of interest" description="Disordered" evidence="8">
    <location>
        <begin position="207"/>
        <end position="253"/>
    </location>
</feature>
<evidence type="ECO:0000256" key="4">
    <source>
        <dbReference type="ARBA" id="ARBA00022729"/>
    </source>
</evidence>
<comment type="caution">
    <text evidence="10">The sequence shown here is derived from an EMBL/GenBank/DDBJ whole genome shotgun (WGS) entry which is preliminary data.</text>
</comment>
<evidence type="ECO:0000313" key="10">
    <source>
        <dbReference type="EMBL" id="KAG2658659.1"/>
    </source>
</evidence>
<dbReference type="GO" id="GO:0098552">
    <property type="term" value="C:side of membrane"/>
    <property type="evidence" value="ECO:0007669"/>
    <property type="project" value="UniProtKB-KW"/>
</dbReference>
<gene>
    <name evidence="10" type="ORF">PVAP13_1KG241300</name>
</gene>
<keyword evidence="2" id="KW-1003">Cell membrane</keyword>
<reference evidence="10" key="1">
    <citation type="submission" date="2020-05" db="EMBL/GenBank/DDBJ databases">
        <title>WGS assembly of Panicum virgatum.</title>
        <authorList>
            <person name="Lovell J.T."/>
            <person name="Jenkins J."/>
            <person name="Shu S."/>
            <person name="Juenger T.E."/>
            <person name="Schmutz J."/>
        </authorList>
    </citation>
    <scope>NUCLEOTIDE SEQUENCE</scope>
    <source>
        <strain evidence="10">AP13</strain>
    </source>
</reference>
<keyword evidence="6" id="KW-1015">Disulfide bond</keyword>
<sequence length="276" mass="28626">PYTIQLNPTRRPPVDAKENQKESSLWKEGAGEGDPPCRLPPPRPRLFPIPHHPPSQHSLLTTFTSSPRRPPAFVPSSLVPHSHHMLRRRGSLPAAPWLVAVALSALLLAAAARPAAGAAAWCIARSGASDKALQSALDYACGPAGGADCAPIQASGLCYLPNTLAAHASYAFNSIFQRSRAAPGACDFTGTATVTLTDPSYGSCTYPSSPSTAGQQSGAPGSTSSTPSATFKSPPGSGGLSPPDVDSTDSYAEAPPATSLSSLALSCFMYMFLQVW</sequence>
<dbReference type="SMART" id="SM00768">
    <property type="entry name" value="X8"/>
    <property type="match status" value="1"/>
</dbReference>
<evidence type="ECO:0000256" key="8">
    <source>
        <dbReference type="SAM" id="MobiDB-lite"/>
    </source>
</evidence>
<dbReference type="GO" id="GO:0005886">
    <property type="term" value="C:plasma membrane"/>
    <property type="evidence" value="ECO:0007669"/>
    <property type="project" value="UniProtKB-SubCell"/>
</dbReference>
<evidence type="ECO:0000256" key="5">
    <source>
        <dbReference type="ARBA" id="ARBA00023136"/>
    </source>
</evidence>
<dbReference type="InterPro" id="IPR044788">
    <property type="entry name" value="X8_dom_prot"/>
</dbReference>
<dbReference type="PANTHER" id="PTHR31044">
    <property type="entry name" value="BETA-1,3 GLUCANASE"/>
    <property type="match status" value="1"/>
</dbReference>
<evidence type="ECO:0000256" key="7">
    <source>
        <dbReference type="ARBA" id="ARBA00023180"/>
    </source>
</evidence>
<feature type="non-terminal residue" evidence="10">
    <location>
        <position position="1"/>
    </location>
</feature>
<dbReference type="Proteomes" id="UP000823388">
    <property type="component" value="Chromosome 1K"/>
</dbReference>
<dbReference type="Pfam" id="PF07983">
    <property type="entry name" value="X8"/>
    <property type="match status" value="1"/>
</dbReference>
<feature type="compositionally biased region" description="Low complexity" evidence="8">
    <location>
        <begin position="213"/>
        <end position="243"/>
    </location>
</feature>
<protein>
    <recommendedName>
        <fullName evidence="9">X8 domain-containing protein</fullName>
    </recommendedName>
</protein>
<evidence type="ECO:0000256" key="6">
    <source>
        <dbReference type="ARBA" id="ARBA00023157"/>
    </source>
</evidence>
<evidence type="ECO:0000256" key="2">
    <source>
        <dbReference type="ARBA" id="ARBA00022475"/>
    </source>
</evidence>
<evidence type="ECO:0000313" key="11">
    <source>
        <dbReference type="Proteomes" id="UP000823388"/>
    </source>
</evidence>
<dbReference type="EMBL" id="CM029037">
    <property type="protein sequence ID" value="KAG2658659.1"/>
    <property type="molecule type" value="Genomic_DNA"/>
</dbReference>
<dbReference type="PANTHER" id="PTHR31044:SF47">
    <property type="entry name" value="CARBOHYDRATE-BINDING X8 DOMAIN SUPERFAMILY PROTEIN"/>
    <property type="match status" value="1"/>
</dbReference>